<dbReference type="InterPro" id="IPR036938">
    <property type="entry name" value="PAP2/HPO_sf"/>
</dbReference>
<evidence type="ECO:0000256" key="5">
    <source>
        <dbReference type="ARBA" id="ARBA00023136"/>
    </source>
</evidence>
<evidence type="ECO:0000256" key="7">
    <source>
        <dbReference type="SAM" id="Phobius"/>
    </source>
</evidence>
<keyword evidence="3 7" id="KW-0812">Transmembrane</keyword>
<dbReference type="InterPro" id="IPR043216">
    <property type="entry name" value="PAP-like"/>
</dbReference>
<feature type="region of interest" description="Disordered" evidence="6">
    <location>
        <begin position="1"/>
        <end position="30"/>
    </location>
</feature>
<feature type="non-terminal residue" evidence="9">
    <location>
        <position position="1"/>
    </location>
</feature>
<dbReference type="SUPFAM" id="SSF48317">
    <property type="entry name" value="Acid phosphatase/Vanadium-dependent haloperoxidase"/>
    <property type="match status" value="1"/>
</dbReference>
<dbReference type="Pfam" id="PF01569">
    <property type="entry name" value="PAP2"/>
    <property type="match status" value="1"/>
</dbReference>
<accession>A0A445MJ68</accession>
<dbReference type="Proteomes" id="UP000290560">
    <property type="component" value="Unassembled WGS sequence"/>
</dbReference>
<dbReference type="GO" id="GO:0008195">
    <property type="term" value="F:phosphatidate phosphatase activity"/>
    <property type="evidence" value="ECO:0007669"/>
    <property type="project" value="TreeGrafter"/>
</dbReference>
<protein>
    <recommendedName>
        <fullName evidence="8">Phosphatidic acid phosphatase type 2/haloperoxidase domain-containing protein</fullName>
    </recommendedName>
</protein>
<feature type="compositionally biased region" description="Basic and acidic residues" evidence="6">
    <location>
        <begin position="21"/>
        <end position="30"/>
    </location>
</feature>
<dbReference type="AlphaFoldDB" id="A0A445MJ68"/>
<keyword evidence="5 7" id="KW-0472">Membrane</keyword>
<evidence type="ECO:0000256" key="3">
    <source>
        <dbReference type="ARBA" id="ARBA00022692"/>
    </source>
</evidence>
<dbReference type="PANTHER" id="PTHR10165:SF35">
    <property type="entry name" value="RE23632P"/>
    <property type="match status" value="1"/>
</dbReference>
<dbReference type="GO" id="GO:0016020">
    <property type="term" value="C:membrane"/>
    <property type="evidence" value="ECO:0007669"/>
    <property type="project" value="UniProtKB-SubCell"/>
</dbReference>
<keyword evidence="4 7" id="KW-1133">Transmembrane helix</keyword>
<dbReference type="PANTHER" id="PTHR10165">
    <property type="entry name" value="LIPID PHOSPHATE PHOSPHATASE"/>
    <property type="match status" value="1"/>
</dbReference>
<dbReference type="InterPro" id="IPR000326">
    <property type="entry name" value="PAP2/HPO"/>
</dbReference>
<gene>
    <name evidence="9" type="ORF">BHM03_00033276</name>
</gene>
<feature type="compositionally biased region" description="Polar residues" evidence="6">
    <location>
        <begin position="1"/>
        <end position="10"/>
    </location>
</feature>
<comment type="subcellular location">
    <subcellularLocation>
        <location evidence="1">Membrane</location>
        <topology evidence="1">Multi-pass membrane protein</topology>
    </subcellularLocation>
</comment>
<comment type="similarity">
    <text evidence="2">Belongs to the PA-phosphatase related phosphoesterase family.</text>
</comment>
<feature type="transmembrane region" description="Helical" evidence="7">
    <location>
        <begin position="63"/>
        <end position="82"/>
    </location>
</feature>
<evidence type="ECO:0000259" key="8">
    <source>
        <dbReference type="Pfam" id="PF01569"/>
    </source>
</evidence>
<dbReference type="GO" id="GO:0046839">
    <property type="term" value="P:phospholipid dephosphorylation"/>
    <property type="evidence" value="ECO:0007669"/>
    <property type="project" value="TreeGrafter"/>
</dbReference>
<evidence type="ECO:0000256" key="4">
    <source>
        <dbReference type="ARBA" id="ARBA00022989"/>
    </source>
</evidence>
<reference evidence="9" key="1">
    <citation type="journal article" date="2018" name="Data Brief">
        <title>Genome sequence data from 17 accessions of Ensete ventricosum, a staple food crop for millions in Ethiopia.</title>
        <authorList>
            <person name="Yemataw Z."/>
            <person name="Muzemil S."/>
            <person name="Ambachew D."/>
            <person name="Tripathi L."/>
            <person name="Tesfaye K."/>
            <person name="Chala A."/>
            <person name="Farbos A."/>
            <person name="O'Neill P."/>
            <person name="Moore K."/>
            <person name="Grant M."/>
            <person name="Studholme D.J."/>
        </authorList>
    </citation>
    <scope>NUCLEOTIDE SEQUENCE [LARGE SCALE GENOMIC DNA]</scope>
    <source>
        <tissue evidence="9">Leaf</tissue>
    </source>
</reference>
<dbReference type="GO" id="GO:0006644">
    <property type="term" value="P:phospholipid metabolic process"/>
    <property type="evidence" value="ECO:0007669"/>
    <property type="project" value="InterPro"/>
</dbReference>
<evidence type="ECO:0000256" key="6">
    <source>
        <dbReference type="SAM" id="MobiDB-lite"/>
    </source>
</evidence>
<evidence type="ECO:0000256" key="1">
    <source>
        <dbReference type="ARBA" id="ARBA00004141"/>
    </source>
</evidence>
<feature type="domain" description="Phosphatidic acid phosphatase type 2/haloperoxidase" evidence="8">
    <location>
        <begin position="150"/>
        <end position="217"/>
    </location>
</feature>
<proteinExistence type="inferred from homology"/>
<sequence length="219" mass="24223">GRTADLTQVRSAPPTCKRTPHCKDDKHGREHDGMVEGTTACAHGPEPATSHGVKVARFHLHDWIMLLLLGALELVFYAIDPFDRFVGKDMMADLKYPLKSTTVPFWAVPVCSCFDSIQNKTVPLSSPKSFLVLQIVAVLFPSDGRMNHAGILYSVLVSGMVTDAVKDAVGRPRPDFFWRCFPDGKEVYDRVTTRAICHGRKGMIKDGHKSFPSGHASCR</sequence>
<evidence type="ECO:0000313" key="9">
    <source>
        <dbReference type="EMBL" id="RZR74191.1"/>
    </source>
</evidence>
<dbReference type="Gene3D" id="1.20.144.10">
    <property type="entry name" value="Phosphatidic acid phosphatase type 2/haloperoxidase"/>
    <property type="match status" value="1"/>
</dbReference>
<evidence type="ECO:0000256" key="2">
    <source>
        <dbReference type="ARBA" id="ARBA00008816"/>
    </source>
</evidence>
<name>A0A445MJ68_ENSVE</name>
<dbReference type="EMBL" id="KV876145">
    <property type="protein sequence ID" value="RZR74191.1"/>
    <property type="molecule type" value="Genomic_DNA"/>
</dbReference>
<organism evidence="9">
    <name type="scientific">Ensete ventricosum</name>
    <name type="common">Abyssinian banana</name>
    <name type="synonym">Musa ensete</name>
    <dbReference type="NCBI Taxonomy" id="4639"/>
    <lineage>
        <taxon>Eukaryota</taxon>
        <taxon>Viridiplantae</taxon>
        <taxon>Streptophyta</taxon>
        <taxon>Embryophyta</taxon>
        <taxon>Tracheophyta</taxon>
        <taxon>Spermatophyta</taxon>
        <taxon>Magnoliopsida</taxon>
        <taxon>Liliopsida</taxon>
        <taxon>Zingiberales</taxon>
        <taxon>Musaceae</taxon>
        <taxon>Ensete</taxon>
    </lineage>
</organism>